<dbReference type="EMBL" id="FRFG01000059">
    <property type="protein sequence ID" value="SHO58227.1"/>
    <property type="molecule type" value="Genomic_DNA"/>
</dbReference>
<evidence type="ECO:0000259" key="1">
    <source>
        <dbReference type="PROSITE" id="PS50042"/>
    </source>
</evidence>
<reference evidence="3" key="1">
    <citation type="submission" date="2016-12" db="EMBL/GenBank/DDBJ databases">
        <authorList>
            <person name="Rodrigo-Torres L."/>
            <person name="Arahal R.D."/>
            <person name="Lucena T."/>
        </authorList>
    </citation>
    <scope>NUCLEOTIDE SEQUENCE [LARGE SCALE GENOMIC DNA]</scope>
</reference>
<dbReference type="RefSeq" id="WP_073585674.1">
    <property type="nucleotide sequence ID" value="NZ_AP024897.1"/>
</dbReference>
<proteinExistence type="predicted"/>
<dbReference type="CDD" id="cd00038">
    <property type="entry name" value="CAP_ED"/>
    <property type="match status" value="1"/>
</dbReference>
<dbReference type="OrthoDB" id="9798104at2"/>
<dbReference type="STRING" id="1117707.VQ7734_03997"/>
<gene>
    <name evidence="2" type="ORF">VQ7734_03997</name>
</gene>
<dbReference type="Proteomes" id="UP000184600">
    <property type="component" value="Unassembled WGS sequence"/>
</dbReference>
<dbReference type="InterPro" id="IPR014710">
    <property type="entry name" value="RmlC-like_jellyroll"/>
</dbReference>
<dbReference type="AlphaFoldDB" id="A0A1M7YZW2"/>
<evidence type="ECO:0000313" key="3">
    <source>
        <dbReference type="Proteomes" id="UP000184600"/>
    </source>
</evidence>
<keyword evidence="3" id="KW-1185">Reference proteome</keyword>
<dbReference type="InterPro" id="IPR018490">
    <property type="entry name" value="cNMP-bd_dom_sf"/>
</dbReference>
<dbReference type="Pfam" id="PF00027">
    <property type="entry name" value="cNMP_binding"/>
    <property type="match status" value="1"/>
</dbReference>
<dbReference type="Gene3D" id="2.60.120.10">
    <property type="entry name" value="Jelly Rolls"/>
    <property type="match status" value="1"/>
</dbReference>
<organism evidence="2 3">
    <name type="scientific">Vibrio quintilis</name>
    <dbReference type="NCBI Taxonomy" id="1117707"/>
    <lineage>
        <taxon>Bacteria</taxon>
        <taxon>Pseudomonadati</taxon>
        <taxon>Pseudomonadota</taxon>
        <taxon>Gammaproteobacteria</taxon>
        <taxon>Vibrionales</taxon>
        <taxon>Vibrionaceae</taxon>
        <taxon>Vibrio</taxon>
    </lineage>
</organism>
<accession>A0A1M7YZW2</accession>
<dbReference type="InterPro" id="IPR000595">
    <property type="entry name" value="cNMP-bd_dom"/>
</dbReference>
<evidence type="ECO:0000313" key="2">
    <source>
        <dbReference type="EMBL" id="SHO58227.1"/>
    </source>
</evidence>
<sequence>MSNSVVSGSEPQMIEQKPVLIEFLASHPALSQPIATQLAQSFHCRTMEKGIRMVSQGQLWDTAFFISSGIMRFYYATADGKEFNKGFYKEGDLVWPKAPAARTQPSLFTIECLTPCLFWQMSFADFQAQLVSEGLWERFALPYLEQFADEKFLREYEFLVHDAEKKYLSLCEQLGPMIERIPDYHLASYLGITNVALSRVKRKLKDA</sequence>
<protein>
    <submittedName>
        <fullName evidence="2">Cyclic nucleotide-binding domain protein</fullName>
    </submittedName>
</protein>
<feature type="domain" description="Cyclic nucleotide-binding" evidence="1">
    <location>
        <begin position="30"/>
        <end position="130"/>
    </location>
</feature>
<dbReference type="SUPFAM" id="SSF51206">
    <property type="entry name" value="cAMP-binding domain-like"/>
    <property type="match status" value="1"/>
</dbReference>
<dbReference type="PROSITE" id="PS50042">
    <property type="entry name" value="CNMP_BINDING_3"/>
    <property type="match status" value="1"/>
</dbReference>
<name>A0A1M7YZW2_9VIBR</name>